<dbReference type="InterPro" id="IPR036286">
    <property type="entry name" value="LexA/Signal_pep-like_sf"/>
</dbReference>
<comment type="subcellular location">
    <subcellularLocation>
        <location evidence="1">Mitochondrion inner membrane</location>
    </subcellularLocation>
</comment>
<evidence type="ECO:0000313" key="8">
    <source>
        <dbReference type="WBParaSite" id="ACRNAN_scaffold2726.g32412.t1"/>
    </source>
</evidence>
<evidence type="ECO:0000259" key="6">
    <source>
        <dbReference type="Pfam" id="PF10502"/>
    </source>
</evidence>
<proteinExistence type="predicted"/>
<dbReference type="GO" id="GO:0042720">
    <property type="term" value="C:mitochondrial inner membrane peptidase complex"/>
    <property type="evidence" value="ECO:0007669"/>
    <property type="project" value="TreeGrafter"/>
</dbReference>
<dbReference type="PANTHER" id="PTHR12383">
    <property type="entry name" value="PROTEASE FAMILY S26 MITOCHONDRIAL INNER MEMBRANE PROTEASE-RELATED"/>
    <property type="match status" value="1"/>
</dbReference>
<dbReference type="GO" id="GO:0006465">
    <property type="term" value="P:signal peptide processing"/>
    <property type="evidence" value="ECO:0007669"/>
    <property type="project" value="InterPro"/>
</dbReference>
<keyword evidence="5" id="KW-0472">Membrane</keyword>
<dbReference type="GO" id="GO:0004252">
    <property type="term" value="F:serine-type endopeptidase activity"/>
    <property type="evidence" value="ECO:0007669"/>
    <property type="project" value="InterPro"/>
</dbReference>
<feature type="domain" description="Peptidase S26" evidence="6">
    <location>
        <begin position="1"/>
        <end position="45"/>
    </location>
</feature>
<reference evidence="8" key="1">
    <citation type="submission" date="2022-11" db="UniProtKB">
        <authorList>
            <consortium name="WormBaseParasite"/>
        </authorList>
    </citation>
    <scope>IDENTIFICATION</scope>
</reference>
<dbReference type="AlphaFoldDB" id="A0A914DIQ6"/>
<evidence type="ECO:0000313" key="7">
    <source>
        <dbReference type="Proteomes" id="UP000887540"/>
    </source>
</evidence>
<feature type="domain" description="Peptidase S26" evidence="6">
    <location>
        <begin position="60"/>
        <end position="103"/>
    </location>
</feature>
<dbReference type="Pfam" id="PF10502">
    <property type="entry name" value="Peptidase_S26"/>
    <property type="match status" value="2"/>
</dbReference>
<sequence length="125" mass="14120">MEPTIQHGDIIIGEKMSVSHTNLHRGDIVCAYSPSQYPDLLCKRLMLKEYDKLPEDLCTSDRSSIPAGHCFLLGDNKEQSIDSRTFGAVPCGLIQVRLIFRIWPLNRFGSISTHGFWEHETTDTA</sequence>
<keyword evidence="7" id="KW-1185">Reference proteome</keyword>
<evidence type="ECO:0000256" key="4">
    <source>
        <dbReference type="ARBA" id="ARBA00023128"/>
    </source>
</evidence>
<keyword evidence="4" id="KW-0496">Mitochondrion</keyword>
<accession>A0A914DIQ6</accession>
<evidence type="ECO:0000256" key="5">
    <source>
        <dbReference type="ARBA" id="ARBA00023136"/>
    </source>
</evidence>
<dbReference type="PANTHER" id="PTHR12383:SF16">
    <property type="entry name" value="MITOCHONDRIAL INNER MEMBRANE PROTEASE SUBUNIT 1"/>
    <property type="match status" value="1"/>
</dbReference>
<name>A0A914DIQ6_9BILA</name>
<dbReference type="GO" id="GO:0006627">
    <property type="term" value="P:protein processing involved in protein targeting to mitochondrion"/>
    <property type="evidence" value="ECO:0007669"/>
    <property type="project" value="TreeGrafter"/>
</dbReference>
<dbReference type="WBParaSite" id="ACRNAN_scaffold2726.g32412.t1">
    <property type="protein sequence ID" value="ACRNAN_scaffold2726.g32412.t1"/>
    <property type="gene ID" value="ACRNAN_scaffold2726.g32412"/>
</dbReference>
<keyword evidence="3" id="KW-0378">Hydrolase</keyword>
<dbReference type="InterPro" id="IPR052064">
    <property type="entry name" value="Mito_IMP1_subunit"/>
</dbReference>
<protein>
    <submittedName>
        <fullName evidence="8">Peptidase S26 domain-containing protein</fullName>
    </submittedName>
</protein>
<dbReference type="CDD" id="cd06530">
    <property type="entry name" value="S26_SPase_I"/>
    <property type="match status" value="1"/>
</dbReference>
<dbReference type="Proteomes" id="UP000887540">
    <property type="component" value="Unplaced"/>
</dbReference>
<evidence type="ECO:0000256" key="2">
    <source>
        <dbReference type="ARBA" id="ARBA00022792"/>
    </source>
</evidence>
<evidence type="ECO:0000256" key="1">
    <source>
        <dbReference type="ARBA" id="ARBA00004273"/>
    </source>
</evidence>
<dbReference type="SUPFAM" id="SSF51306">
    <property type="entry name" value="LexA/Signal peptidase"/>
    <property type="match status" value="1"/>
</dbReference>
<dbReference type="Gene3D" id="2.10.109.10">
    <property type="entry name" value="Umud Fragment, subunit A"/>
    <property type="match status" value="1"/>
</dbReference>
<dbReference type="InterPro" id="IPR019533">
    <property type="entry name" value="Peptidase_S26"/>
</dbReference>
<organism evidence="7 8">
    <name type="scientific">Acrobeloides nanus</name>
    <dbReference type="NCBI Taxonomy" id="290746"/>
    <lineage>
        <taxon>Eukaryota</taxon>
        <taxon>Metazoa</taxon>
        <taxon>Ecdysozoa</taxon>
        <taxon>Nematoda</taxon>
        <taxon>Chromadorea</taxon>
        <taxon>Rhabditida</taxon>
        <taxon>Tylenchina</taxon>
        <taxon>Cephalobomorpha</taxon>
        <taxon>Cephaloboidea</taxon>
        <taxon>Cephalobidae</taxon>
        <taxon>Acrobeloides</taxon>
    </lineage>
</organism>
<keyword evidence="2" id="KW-0999">Mitochondrion inner membrane</keyword>
<evidence type="ECO:0000256" key="3">
    <source>
        <dbReference type="ARBA" id="ARBA00022801"/>
    </source>
</evidence>